<evidence type="ECO:0000313" key="5">
    <source>
        <dbReference type="Proteomes" id="UP000811545"/>
    </source>
</evidence>
<dbReference type="EMBL" id="QLTW01000009">
    <property type="protein sequence ID" value="MBT9144479.1"/>
    <property type="molecule type" value="Genomic_DNA"/>
</dbReference>
<evidence type="ECO:0000256" key="2">
    <source>
        <dbReference type="ARBA" id="ARBA00022884"/>
    </source>
</evidence>
<accession>A0A9E2F0L1</accession>
<dbReference type="Gene3D" id="3.30.1370.10">
    <property type="entry name" value="K Homology domain, type 1"/>
    <property type="match status" value="1"/>
</dbReference>
<dbReference type="PROSITE" id="PS50084">
    <property type="entry name" value="KH_TYPE_1"/>
    <property type="match status" value="1"/>
</dbReference>
<dbReference type="SUPFAM" id="SSF54814">
    <property type="entry name" value="Prokaryotic type KH domain (KH-domain type II)"/>
    <property type="match status" value="1"/>
</dbReference>
<comment type="caution">
    <text evidence="4">The sequence shown here is derived from an EMBL/GenBank/DDBJ whole genome shotgun (WGS) entry which is preliminary data.</text>
</comment>
<gene>
    <name evidence="4" type="ORF">DDT42_00320</name>
</gene>
<dbReference type="PANTHER" id="PTHR34654">
    <property type="entry name" value="UPF0109 PROTEIN SCO5592"/>
    <property type="match status" value="1"/>
</dbReference>
<evidence type="ECO:0000256" key="3">
    <source>
        <dbReference type="PROSITE-ProRule" id="PRU00117"/>
    </source>
</evidence>
<organism evidence="4 5">
    <name type="scientific">Psychracetigena formicireducens</name>
    <dbReference type="NCBI Taxonomy" id="2986056"/>
    <lineage>
        <taxon>Bacteria</taxon>
        <taxon>Bacillati</taxon>
        <taxon>Candidatus Lithacetigenota</taxon>
        <taxon>Candidatus Psychracetigena</taxon>
    </lineage>
</organism>
<keyword evidence="1" id="KW-0963">Cytoplasm</keyword>
<protein>
    <submittedName>
        <fullName evidence="4">Uncharacterized protein</fullName>
    </submittedName>
</protein>
<dbReference type="GO" id="GO:0003723">
    <property type="term" value="F:RNA binding"/>
    <property type="evidence" value="ECO:0007669"/>
    <property type="project" value="UniProtKB-UniRule"/>
</dbReference>
<keyword evidence="2 3" id="KW-0694">RNA-binding</keyword>
<sequence>MKEIMEFLVNKLLSEEKKYQVIENNTDNNTVILEVSIPSSQVGQLVGKNGSLLKAIKTVLKASSHSLGREVIINIKEVENE</sequence>
<evidence type="ECO:0000313" key="4">
    <source>
        <dbReference type="EMBL" id="MBT9144479.1"/>
    </source>
</evidence>
<proteinExistence type="predicted"/>
<dbReference type="Proteomes" id="UP000811545">
    <property type="component" value="Unassembled WGS sequence"/>
</dbReference>
<reference evidence="4 5" key="1">
    <citation type="journal article" date="2021" name="bioRxiv">
        <title>Unique metabolic strategies in Hadean analogues reveal hints for primordial physiology.</title>
        <authorList>
            <person name="Nobu M.K."/>
            <person name="Nakai R."/>
            <person name="Tamazawa S."/>
            <person name="Mori H."/>
            <person name="Toyoda A."/>
            <person name="Ijiri A."/>
            <person name="Suzuki S."/>
            <person name="Kurokawa K."/>
            <person name="Kamagata Y."/>
            <person name="Tamaki H."/>
        </authorList>
    </citation>
    <scope>NUCLEOTIDE SEQUENCE [LARGE SCALE GENOMIC DNA]</scope>
    <source>
        <strain evidence="4">BS525</strain>
    </source>
</reference>
<dbReference type="InterPro" id="IPR009019">
    <property type="entry name" value="KH_sf_prok-type"/>
</dbReference>
<dbReference type="InterPro" id="IPR020627">
    <property type="entry name" value="KhpA"/>
</dbReference>
<dbReference type="InterPro" id="IPR036612">
    <property type="entry name" value="KH_dom_type_1_sf"/>
</dbReference>
<name>A0A9E2F0L1_PSYF1</name>
<dbReference type="PANTHER" id="PTHR34654:SF1">
    <property type="entry name" value="RNA-BINDING PROTEIN KHPA"/>
    <property type="match status" value="1"/>
</dbReference>
<dbReference type="AlphaFoldDB" id="A0A9E2F0L1"/>
<evidence type="ECO:0000256" key="1">
    <source>
        <dbReference type="ARBA" id="ARBA00022490"/>
    </source>
</evidence>
<dbReference type="Pfam" id="PF13083">
    <property type="entry name" value="KH_KhpA-B"/>
    <property type="match status" value="1"/>
</dbReference>